<reference evidence="1" key="1">
    <citation type="submission" date="2019-11" db="EMBL/GenBank/DDBJ databases">
        <title>Nori genome reveals adaptations in red seaweeds to the harsh intertidal environment.</title>
        <authorList>
            <person name="Wang D."/>
            <person name="Mao Y."/>
        </authorList>
    </citation>
    <scope>NUCLEOTIDE SEQUENCE</scope>
    <source>
        <tissue evidence="1">Gametophyte</tissue>
    </source>
</reference>
<keyword evidence="2" id="KW-1185">Reference proteome</keyword>
<proteinExistence type="predicted"/>
<protein>
    <submittedName>
        <fullName evidence="1">Uncharacterized protein</fullName>
    </submittedName>
</protein>
<comment type="caution">
    <text evidence="1">The sequence shown here is derived from an EMBL/GenBank/DDBJ whole genome shotgun (WGS) entry which is preliminary data.</text>
</comment>
<evidence type="ECO:0000313" key="1">
    <source>
        <dbReference type="EMBL" id="KAK1869545.1"/>
    </source>
</evidence>
<gene>
    <name evidence="1" type="ORF">I4F81_012020</name>
</gene>
<dbReference type="Proteomes" id="UP000798662">
    <property type="component" value="Chromosome 3"/>
</dbReference>
<name>A0ACC3CHG4_PYRYE</name>
<evidence type="ECO:0000313" key="2">
    <source>
        <dbReference type="Proteomes" id="UP000798662"/>
    </source>
</evidence>
<sequence>MRGSGGGNMPTTSTGRGRRADGLRPWERVERRIGLGARSRRGGAAGRGGRDGAAAAALAGAAAVAAARALGAAPTAGTSVNFSYPIRDVAVTLGRSTVAIGAVNPAPVGASALVSDVEVGVGDSNKLSRRHARVVYEPTRRLFMLHCVGKNGLMLIKDLSAITMTPETPPQPLASRSLILLGDSLLLFLLPPVQVVPLPTTSHPTVPAAEPLNTMDNDDVGDGRAILSGVAPSVGVVRLPSGRRVVPRPREDLDEGYPLYPNSWLKAEHNVLITGLMRYGYGRWSKIQATGDGRLRRRSINELICASRMLMVRCFIHTPGSVERAALDALLREDLPPGLSAAAQNQVLSGEFVAAEAFVDGMEKRKFVRWARKLRFLRQLQSVTRDDLLSALARGDLRVPAQLPAAGWGGIADRDLVLGNYEHGRPEGAREEVVDWRWFLERVPPLAHLSEAVVHNAFSQLMAESRHAVNGQDEGMSGQIEALLAVPTYRQNVPYAPLYDDVPPDIAELVGLDRGEGDVQGGVFNLTAARGARVLERVSLFYFLRLTVLPHRGLAQVLRGMKRWRDLPLWWRSLHDRALLWGVDRHGVNGWAALWVDPELGFGRARAEWLAAHPDDGAAAALPRLCVAMDRVHALIAFFRAALDGSPGQWEGGGGGEVHRSAAVTGARVMERSPSHAWDRLCDSSGLGVYGKGHVGLDGGADGVERMGLRLGPLVAVLHARQQAAQVRGPDLSRAIGRDGSPPVGPPIGRPDTATDDPDAATADAAAASGVRDVLARVSRSLKRRRAAASDADDCVATVSAGWGGAPRPPLPVLVGGLAVEALRLGGFVLAVCIARAHPEVQGLMLLKWSPGTFCWIGTK</sequence>
<dbReference type="EMBL" id="CM020620">
    <property type="protein sequence ID" value="KAK1869545.1"/>
    <property type="molecule type" value="Genomic_DNA"/>
</dbReference>
<accession>A0ACC3CHG4</accession>
<organism evidence="1 2">
    <name type="scientific">Pyropia yezoensis</name>
    <name type="common">Susabi-nori</name>
    <name type="synonym">Porphyra yezoensis</name>
    <dbReference type="NCBI Taxonomy" id="2788"/>
    <lineage>
        <taxon>Eukaryota</taxon>
        <taxon>Rhodophyta</taxon>
        <taxon>Bangiophyceae</taxon>
        <taxon>Bangiales</taxon>
        <taxon>Bangiaceae</taxon>
        <taxon>Pyropia</taxon>
    </lineage>
</organism>